<gene>
    <name evidence="3" type="ORF">DILT_LOCUS4125</name>
</gene>
<sequence>MSAAPSDFKLPTAAPLSKKDKEGHYQPPVDSNSCSSAADVNNLLVKPHTEQPVDSKARVLALGEAKPSCWADLYYHLITSRGLKTDEEKVRAIFSWLCSKSPEEIPFPQPEAADGPKAKKHKQDHPLDSPDVVLPKLANGTANYVQAFESMCRYSGIPCVTVRGIAKSVDYKVGQPLLQPNEPLFHPETGALPPLIASLQHSWNAACLDGKWYLFDCTWAAQRLAVRGQNATSTTPTTPNSATAKAAATLQYETDMFYY</sequence>
<dbReference type="Pfam" id="PF01841">
    <property type="entry name" value="Transglut_core"/>
    <property type="match status" value="1"/>
</dbReference>
<evidence type="ECO:0000313" key="4">
    <source>
        <dbReference type="Proteomes" id="UP000281553"/>
    </source>
</evidence>
<protein>
    <recommendedName>
        <fullName evidence="2">Transglutaminase-like domain-containing protein</fullName>
    </recommendedName>
</protein>
<dbReference type="InterPro" id="IPR038765">
    <property type="entry name" value="Papain-like_cys_pep_sf"/>
</dbReference>
<dbReference type="PANTHER" id="PTHR47020">
    <property type="entry name" value="HILLARIN"/>
    <property type="match status" value="1"/>
</dbReference>
<dbReference type="InterPro" id="IPR002931">
    <property type="entry name" value="Transglutaminase-like"/>
</dbReference>
<feature type="region of interest" description="Disordered" evidence="1">
    <location>
        <begin position="1"/>
        <end position="34"/>
    </location>
</feature>
<feature type="domain" description="Transglutaminase-like" evidence="2">
    <location>
        <begin position="81"/>
        <end position="216"/>
    </location>
</feature>
<dbReference type="Proteomes" id="UP000281553">
    <property type="component" value="Unassembled WGS sequence"/>
</dbReference>
<name>A0A3P6V703_DIBLA</name>
<keyword evidence="4" id="KW-1185">Reference proteome</keyword>
<evidence type="ECO:0000256" key="1">
    <source>
        <dbReference type="SAM" id="MobiDB-lite"/>
    </source>
</evidence>
<dbReference type="EMBL" id="UYRU01044869">
    <property type="protein sequence ID" value="VDK87988.1"/>
    <property type="molecule type" value="Genomic_DNA"/>
</dbReference>
<evidence type="ECO:0000313" key="3">
    <source>
        <dbReference type="EMBL" id="VDK87988.1"/>
    </source>
</evidence>
<dbReference type="SUPFAM" id="SSF54001">
    <property type="entry name" value="Cysteine proteinases"/>
    <property type="match status" value="1"/>
</dbReference>
<dbReference type="AlphaFoldDB" id="A0A3P6V703"/>
<proteinExistence type="predicted"/>
<evidence type="ECO:0000259" key="2">
    <source>
        <dbReference type="Pfam" id="PF01841"/>
    </source>
</evidence>
<feature type="region of interest" description="Disordered" evidence="1">
    <location>
        <begin position="105"/>
        <end position="130"/>
    </location>
</feature>
<dbReference type="OrthoDB" id="6129702at2759"/>
<dbReference type="PANTHER" id="PTHR47020:SF1">
    <property type="entry name" value="HILLARIN"/>
    <property type="match status" value="1"/>
</dbReference>
<dbReference type="InterPro" id="IPR053041">
    <property type="entry name" value="Transglut-like_Superfamily_Mod"/>
</dbReference>
<accession>A0A3P6V703</accession>
<reference evidence="3 4" key="1">
    <citation type="submission" date="2018-11" db="EMBL/GenBank/DDBJ databases">
        <authorList>
            <consortium name="Pathogen Informatics"/>
        </authorList>
    </citation>
    <scope>NUCLEOTIDE SEQUENCE [LARGE SCALE GENOMIC DNA]</scope>
</reference>
<organism evidence="3 4">
    <name type="scientific">Dibothriocephalus latus</name>
    <name type="common">Fish tapeworm</name>
    <name type="synonym">Diphyllobothrium latum</name>
    <dbReference type="NCBI Taxonomy" id="60516"/>
    <lineage>
        <taxon>Eukaryota</taxon>
        <taxon>Metazoa</taxon>
        <taxon>Spiralia</taxon>
        <taxon>Lophotrochozoa</taxon>
        <taxon>Platyhelminthes</taxon>
        <taxon>Cestoda</taxon>
        <taxon>Eucestoda</taxon>
        <taxon>Diphyllobothriidea</taxon>
        <taxon>Diphyllobothriidae</taxon>
        <taxon>Dibothriocephalus</taxon>
    </lineage>
</organism>
<feature type="non-terminal residue" evidence="3">
    <location>
        <position position="259"/>
    </location>
</feature>
<dbReference type="Gene3D" id="3.10.620.30">
    <property type="match status" value="1"/>
</dbReference>